<feature type="domain" description="DUF418" evidence="2">
    <location>
        <begin position="245"/>
        <end position="410"/>
    </location>
</feature>
<dbReference type="RefSeq" id="WP_085916032.1">
    <property type="nucleotide sequence ID" value="NZ_AP018920.1"/>
</dbReference>
<feature type="transmembrane region" description="Helical" evidence="1">
    <location>
        <begin position="26"/>
        <end position="45"/>
    </location>
</feature>
<proteinExistence type="predicted"/>
<keyword evidence="1" id="KW-1133">Transmembrane helix</keyword>
<evidence type="ECO:0000256" key="1">
    <source>
        <dbReference type="SAM" id="Phobius"/>
    </source>
</evidence>
<feature type="transmembrane region" description="Helical" evidence="1">
    <location>
        <begin position="134"/>
        <end position="150"/>
    </location>
</feature>
<dbReference type="InterPro" id="IPR007349">
    <property type="entry name" value="DUF418"/>
</dbReference>
<accession>A0A1Y2MLT5</accession>
<evidence type="ECO:0000313" key="4">
    <source>
        <dbReference type="Proteomes" id="UP000194360"/>
    </source>
</evidence>
<evidence type="ECO:0000259" key="2">
    <source>
        <dbReference type="Pfam" id="PF04235"/>
    </source>
</evidence>
<dbReference type="STRING" id="2074.BG845_05952"/>
<feature type="transmembrane region" description="Helical" evidence="1">
    <location>
        <begin position="374"/>
        <end position="391"/>
    </location>
</feature>
<dbReference type="PANTHER" id="PTHR30590">
    <property type="entry name" value="INNER MEMBRANE PROTEIN"/>
    <property type="match status" value="1"/>
</dbReference>
<comment type="caution">
    <text evidence="3">The sequence shown here is derived from an EMBL/GenBank/DDBJ whole genome shotgun (WGS) entry which is preliminary data.</text>
</comment>
<dbReference type="EMBL" id="MIGB01000049">
    <property type="protein sequence ID" value="OSY35617.1"/>
    <property type="molecule type" value="Genomic_DNA"/>
</dbReference>
<reference evidence="3 4" key="1">
    <citation type="submission" date="2016-09" db="EMBL/GenBank/DDBJ databases">
        <title>Pseudonocardia autotrophica DSM535, a candidate organism with high potential of specific P450 cytochromes.</title>
        <authorList>
            <person name="Grumaz C."/>
            <person name="Vainshtein Y."/>
            <person name="Kirstahler P."/>
            <person name="Sohn K."/>
        </authorList>
    </citation>
    <scope>NUCLEOTIDE SEQUENCE [LARGE SCALE GENOMIC DNA]</scope>
    <source>
        <strain evidence="3 4">DSM 535</strain>
    </source>
</reference>
<feature type="transmembrane region" description="Helical" evidence="1">
    <location>
        <begin position="301"/>
        <end position="324"/>
    </location>
</feature>
<dbReference type="AlphaFoldDB" id="A0A1Y2MLT5"/>
<dbReference type="OrthoDB" id="2388539at2"/>
<feature type="transmembrane region" description="Helical" evidence="1">
    <location>
        <begin position="259"/>
        <end position="281"/>
    </location>
</feature>
<dbReference type="Pfam" id="PF04235">
    <property type="entry name" value="DUF418"/>
    <property type="match status" value="1"/>
</dbReference>
<keyword evidence="4" id="KW-1185">Reference proteome</keyword>
<feature type="transmembrane region" description="Helical" evidence="1">
    <location>
        <begin position="345"/>
        <end position="368"/>
    </location>
</feature>
<feature type="transmembrane region" description="Helical" evidence="1">
    <location>
        <begin position="65"/>
        <end position="91"/>
    </location>
</feature>
<dbReference type="PANTHER" id="PTHR30590:SF2">
    <property type="entry name" value="INNER MEMBRANE PROTEIN"/>
    <property type="match status" value="1"/>
</dbReference>
<name>A0A1Y2MLT5_PSEAH</name>
<feature type="transmembrane region" description="Helical" evidence="1">
    <location>
        <begin position="225"/>
        <end position="247"/>
    </location>
</feature>
<organism evidence="3 4">
    <name type="scientific">Pseudonocardia autotrophica</name>
    <name type="common">Amycolata autotrophica</name>
    <name type="synonym">Nocardia autotrophica</name>
    <dbReference type="NCBI Taxonomy" id="2074"/>
    <lineage>
        <taxon>Bacteria</taxon>
        <taxon>Bacillati</taxon>
        <taxon>Actinomycetota</taxon>
        <taxon>Actinomycetes</taxon>
        <taxon>Pseudonocardiales</taxon>
        <taxon>Pseudonocardiaceae</taxon>
        <taxon>Pseudonocardia</taxon>
    </lineage>
</organism>
<dbReference type="InterPro" id="IPR052529">
    <property type="entry name" value="Bact_Transport_Assoc"/>
</dbReference>
<dbReference type="Proteomes" id="UP000194360">
    <property type="component" value="Unassembled WGS sequence"/>
</dbReference>
<keyword evidence="1" id="KW-0472">Membrane</keyword>
<evidence type="ECO:0000313" key="3">
    <source>
        <dbReference type="EMBL" id="OSY35617.1"/>
    </source>
</evidence>
<feature type="transmembrane region" description="Helical" evidence="1">
    <location>
        <begin position="157"/>
        <end position="177"/>
    </location>
</feature>
<keyword evidence="1" id="KW-0812">Transmembrane</keyword>
<gene>
    <name evidence="3" type="ORF">BG845_05952</name>
</gene>
<protein>
    <recommendedName>
        <fullName evidence="2">DUF418 domain-containing protein</fullName>
    </recommendedName>
</protein>
<sequence length="427" mass="44594">MTTDHTHPPATAGPAGLTGRIPAPDIARGVMLLLIVLANTPYYLYGRPHGGMGAHPVDGSVVDRVVQAVLITTVDLRVYPMFAFLFGYGLVMILRRQQAAGLSDDEARRLLRRRNLLLVAFGAVHALLLWGGDVLGAYGLCGLALVWLFLRRSDRTLLVWAGIGTGLLALLAVLSALEGLAVLAGLQEPNDVGATVTVLARASVSDPDLLGAALARMTMWPIQVLLIQGLVGMVVPVSILLGFWAARHRVLDRPWEHRRLLWITAVGGITIGWLAGLPFALTHIGVLDTMAPALSSFAVPQMLAGLACGLGYVAAFGLIGDRLAGRPLGPLGGALTAVGKRSLTCYLAQSLLCAPLLAAWGLGLGGILGSAQTAAFAIGVWLLTVLYAVVAERRGAPGPAEALLRRLTYGPPTAAPTATPTAAPTDG</sequence>